<keyword evidence="7" id="KW-1185">Reference proteome</keyword>
<dbReference type="AlphaFoldDB" id="A0A0D0GNN9"/>
<dbReference type="Pfam" id="PF07681">
    <property type="entry name" value="DoxX"/>
    <property type="match status" value="1"/>
</dbReference>
<evidence type="ECO:0000256" key="4">
    <source>
        <dbReference type="ARBA" id="ARBA00023136"/>
    </source>
</evidence>
<comment type="caution">
    <text evidence="6">The sequence shown here is derived from an EMBL/GenBank/DDBJ whole genome shotgun (WGS) entry which is preliminary data.</text>
</comment>
<dbReference type="EMBL" id="JXRA01000073">
    <property type="protein sequence ID" value="KIO76131.1"/>
    <property type="molecule type" value="Genomic_DNA"/>
</dbReference>
<organism evidence="6 7">
    <name type="scientific">Pedobacter lusitanus</name>
    <dbReference type="NCBI Taxonomy" id="1503925"/>
    <lineage>
        <taxon>Bacteria</taxon>
        <taxon>Pseudomonadati</taxon>
        <taxon>Bacteroidota</taxon>
        <taxon>Sphingobacteriia</taxon>
        <taxon>Sphingobacteriales</taxon>
        <taxon>Sphingobacteriaceae</taxon>
        <taxon>Pedobacter</taxon>
    </lineage>
</organism>
<keyword evidence="4 5" id="KW-0472">Membrane</keyword>
<feature type="transmembrane region" description="Helical" evidence="5">
    <location>
        <begin position="64"/>
        <end position="84"/>
    </location>
</feature>
<feature type="transmembrane region" description="Helical" evidence="5">
    <location>
        <begin position="119"/>
        <end position="139"/>
    </location>
</feature>
<protein>
    <recommendedName>
        <fullName evidence="8">DoxX protein</fullName>
    </recommendedName>
</protein>
<evidence type="ECO:0008006" key="8">
    <source>
        <dbReference type="Google" id="ProtNLM"/>
    </source>
</evidence>
<proteinExistence type="predicted"/>
<comment type="subcellular location">
    <subcellularLocation>
        <location evidence="1">Membrane</location>
        <topology evidence="1">Multi-pass membrane protein</topology>
    </subcellularLocation>
</comment>
<evidence type="ECO:0000256" key="5">
    <source>
        <dbReference type="SAM" id="Phobius"/>
    </source>
</evidence>
<dbReference type="GO" id="GO:0016020">
    <property type="term" value="C:membrane"/>
    <property type="evidence" value="ECO:0007669"/>
    <property type="project" value="UniProtKB-SubCell"/>
</dbReference>
<sequence length="150" mass="16290">MKNSFKIPQLLLRIALGIGFLVTVSDRMGLLGPMGTENKNIEWGNWTNFITYTGTLMPYLDRPAVNVIGGIATLAETIIGIMLITGFKTRLAAIGSCMLTLVFALMMTIFLGIKAPINFAVFPVCTASLLLATIPVYNWSIDSLIMGKAE</sequence>
<dbReference type="STRING" id="1503925.TH53_16715"/>
<evidence type="ECO:0000313" key="6">
    <source>
        <dbReference type="EMBL" id="KIO76131.1"/>
    </source>
</evidence>
<evidence type="ECO:0000256" key="2">
    <source>
        <dbReference type="ARBA" id="ARBA00022692"/>
    </source>
</evidence>
<name>A0A0D0GNN9_9SPHI</name>
<dbReference type="OrthoDB" id="676158at2"/>
<evidence type="ECO:0000256" key="3">
    <source>
        <dbReference type="ARBA" id="ARBA00022989"/>
    </source>
</evidence>
<keyword evidence="3 5" id="KW-1133">Transmembrane helix</keyword>
<feature type="transmembrane region" description="Helical" evidence="5">
    <location>
        <begin position="91"/>
        <end position="113"/>
    </location>
</feature>
<dbReference type="RefSeq" id="WP_041883536.1">
    <property type="nucleotide sequence ID" value="NZ_CP157278.1"/>
</dbReference>
<evidence type="ECO:0000256" key="1">
    <source>
        <dbReference type="ARBA" id="ARBA00004141"/>
    </source>
</evidence>
<accession>A0A0D0GNN9</accession>
<reference evidence="6 7" key="1">
    <citation type="submission" date="2015-01" db="EMBL/GenBank/DDBJ databases">
        <title>Draft genome sequence of Pedobacter sp. NL19 isolated from sludge of an effluent treatment pond in an abandoned uranium mine.</title>
        <authorList>
            <person name="Santos T."/>
            <person name="Caetano T."/>
            <person name="Covas C."/>
            <person name="Cruz A."/>
            <person name="Mendo S."/>
        </authorList>
    </citation>
    <scope>NUCLEOTIDE SEQUENCE [LARGE SCALE GENOMIC DNA]</scope>
    <source>
        <strain evidence="6 7">NL19</strain>
    </source>
</reference>
<keyword evidence="2 5" id="KW-0812">Transmembrane</keyword>
<gene>
    <name evidence="6" type="ORF">TH53_16715</name>
</gene>
<dbReference type="Proteomes" id="UP000032049">
    <property type="component" value="Unassembled WGS sequence"/>
</dbReference>
<dbReference type="InterPro" id="IPR032808">
    <property type="entry name" value="DoxX"/>
</dbReference>
<evidence type="ECO:0000313" key="7">
    <source>
        <dbReference type="Proteomes" id="UP000032049"/>
    </source>
</evidence>